<keyword evidence="4" id="KW-0677">Repeat</keyword>
<evidence type="ECO:0000256" key="4">
    <source>
        <dbReference type="ARBA" id="ARBA00022737"/>
    </source>
</evidence>
<evidence type="ECO:0000313" key="6">
    <source>
        <dbReference type="EMBL" id="SCU68831.1"/>
    </source>
</evidence>
<dbReference type="GeneID" id="92380626"/>
<keyword evidence="3" id="KW-0963">Cytoplasm</keyword>
<dbReference type="Proteomes" id="UP000195570">
    <property type="component" value="Unassembled WGS sequence"/>
</dbReference>
<dbReference type="VEuPathDB" id="TriTrypDB:TEOVI_000669200"/>
<comment type="subcellular location">
    <subcellularLocation>
        <location evidence="1">Cytoplasm</location>
    </subcellularLocation>
</comment>
<dbReference type="GO" id="GO:0006606">
    <property type="term" value="P:protein import into nucleus"/>
    <property type="evidence" value="ECO:0007669"/>
    <property type="project" value="InterPro"/>
</dbReference>
<protein>
    <submittedName>
        <fullName evidence="6">Transportin2-like protein</fullName>
    </submittedName>
</protein>
<name>A0A1G4I9X5_TRYEQ</name>
<evidence type="ECO:0000256" key="2">
    <source>
        <dbReference type="ARBA" id="ARBA00022448"/>
    </source>
</evidence>
<evidence type="ECO:0000256" key="3">
    <source>
        <dbReference type="ARBA" id="ARBA00022490"/>
    </source>
</evidence>
<dbReference type="EMBL" id="CZPT02001082">
    <property type="protein sequence ID" value="SCU68831.1"/>
    <property type="molecule type" value="Genomic_DNA"/>
</dbReference>
<dbReference type="SUPFAM" id="SSF48371">
    <property type="entry name" value="ARM repeat"/>
    <property type="match status" value="1"/>
</dbReference>
<evidence type="ECO:0000256" key="5">
    <source>
        <dbReference type="ARBA" id="ARBA00022927"/>
    </source>
</evidence>
<comment type="caution">
    <text evidence="6">The sequence shown here is derived from an EMBL/GenBank/DDBJ whole genome shotgun (WGS) entry which is preliminary data.</text>
</comment>
<gene>
    <name evidence="6" type="ORF">TEOVI_000669200</name>
</gene>
<dbReference type="RefSeq" id="XP_067079910.1">
    <property type="nucleotide sequence ID" value="XM_067223809.1"/>
</dbReference>
<sequence>MSFAGGYSITSGDVVKVLHLLRDNGVNVHNSKKAYEELQRYQSDSTFFVLLSYLFGAETCPVDVDLGGNWVQYRRLAGITLKNNLERCKLALGEAAIREAAGCSLAVLVNPTDVRIARVAAQIVVKITVLTSFSWWEECGLGNLPNTLLNDLLMAGEVKTFSALYTLQYLVEDLPEEVGLASKDIIERVAVLVLDPNAQWGVRKAAFRMCSNMYEQAQSLDWNVESLSPLQIGLTSGSRTFTNLCCLLSEQNCGGDVELKIQVFRSCGVMLDYLEYFTPMPESDMARFIKCWSRDTICTSVSAGIVTEHDVQLKISAIDLLTLTMEMYDKMGGEGYICALIQPLIESLPSLVSALVTYVPMTREDVENILSEDDCSMRDPAAVDFHLNEQKYDISEDSALDDNHGTATLRSTALRCIDALCVLSSKQTFPHLIEKVKALWDGEWQYKEAAIVLVGAMANGCYDEIGDTLPAVVEQLISAVLSPSENIFVVSMSLWSLSRVLEWTYAQDDSTISKIINAFASRLQSRSKRVRHAAVTAINTAFMTAHTMGTTEKVTGDLPSLIEMVISCLPFYNDGNLFILCDLAMHLAALSEDQNTVALLSAAFRANRIERTKGFETTYVAYYINETPNVFVDKDVFSVDRAIIGMLTRFPDPAVSLELLDAWSVVLRDIIERNIRDDISLLLNVLFIAANCANVTPSSSLAGWCSRTQGCIAVLAFQLFNPSEELAVQVAAVTLLHRLLKNAGTCAFPQGIVEELLGKLTSSVITAGDLQNKLEFVYLIMLMVKSYSHESPNGVFCAFKAAVDVLRSDAFSESQLLFSQMAFEVCSALEAAPGLVVHARPDVITRIITECENAYDKSVATIHLVNVLLAVEDVARDILPDVMRLVYSWRQSACNFPGTHESIKLLLSFYSNKHSSLLREQLGLVDSNIREMVISSYGLIC</sequence>
<dbReference type="Gene3D" id="1.25.10.10">
    <property type="entry name" value="Leucine-rich Repeat Variant"/>
    <property type="match status" value="1"/>
</dbReference>
<dbReference type="AlphaFoldDB" id="A0A1G4I9X5"/>
<organism evidence="6 7">
    <name type="scientific">Trypanosoma equiperdum</name>
    <dbReference type="NCBI Taxonomy" id="5694"/>
    <lineage>
        <taxon>Eukaryota</taxon>
        <taxon>Discoba</taxon>
        <taxon>Euglenozoa</taxon>
        <taxon>Kinetoplastea</taxon>
        <taxon>Metakinetoplastina</taxon>
        <taxon>Trypanosomatida</taxon>
        <taxon>Trypanosomatidae</taxon>
        <taxon>Trypanosoma</taxon>
    </lineage>
</organism>
<evidence type="ECO:0000313" key="7">
    <source>
        <dbReference type="Proteomes" id="UP000195570"/>
    </source>
</evidence>
<accession>A0A1G4I9X5</accession>
<keyword evidence="7" id="KW-1185">Reference proteome</keyword>
<reference evidence="6" key="1">
    <citation type="submission" date="2016-09" db="EMBL/GenBank/DDBJ databases">
        <authorList>
            <person name="Hebert L."/>
            <person name="Moumen B."/>
        </authorList>
    </citation>
    <scope>NUCLEOTIDE SEQUENCE [LARGE SCALE GENOMIC DNA]</scope>
    <source>
        <strain evidence="6">OVI</strain>
    </source>
</reference>
<keyword evidence="2" id="KW-0813">Transport</keyword>
<evidence type="ECO:0000256" key="1">
    <source>
        <dbReference type="ARBA" id="ARBA00004496"/>
    </source>
</evidence>
<proteinExistence type="predicted"/>
<dbReference type="InterPro" id="IPR011989">
    <property type="entry name" value="ARM-like"/>
</dbReference>
<dbReference type="InterPro" id="IPR016024">
    <property type="entry name" value="ARM-type_fold"/>
</dbReference>
<dbReference type="PANTHER" id="PTHR10527">
    <property type="entry name" value="IMPORTIN BETA"/>
    <property type="match status" value="1"/>
</dbReference>
<dbReference type="InterPro" id="IPR040122">
    <property type="entry name" value="Importin_beta"/>
</dbReference>
<dbReference type="GO" id="GO:0005737">
    <property type="term" value="C:cytoplasm"/>
    <property type="evidence" value="ECO:0007669"/>
    <property type="project" value="UniProtKB-SubCell"/>
</dbReference>
<keyword evidence="5" id="KW-0653">Protein transport</keyword>